<evidence type="ECO:0000259" key="4">
    <source>
        <dbReference type="PROSITE" id="PS51795"/>
    </source>
</evidence>
<dbReference type="AlphaFoldDB" id="A0A4Y7J3F3"/>
<dbReference type="GO" id="GO:0046872">
    <property type="term" value="F:metal ion binding"/>
    <property type="evidence" value="ECO:0007669"/>
    <property type="project" value="UniProtKB-KW"/>
</dbReference>
<dbReference type="InterPro" id="IPR007650">
    <property type="entry name" value="Zf-FLZ_dom"/>
</dbReference>
<keyword evidence="2" id="KW-0479">Metal-binding</keyword>
<proteinExistence type="inferred from homology"/>
<protein>
    <recommendedName>
        <fullName evidence="4">FLZ-type domain-containing protein</fullName>
    </recommendedName>
</protein>
<dbReference type="PANTHER" id="PTHR46057:SF54">
    <property type="entry name" value="FCS-LIKE ZINC FINGER 16"/>
    <property type="match status" value="1"/>
</dbReference>
<dbReference type="OrthoDB" id="1864056at2759"/>
<accession>A0A4Y7J3F3</accession>
<dbReference type="Gramene" id="RZC54175">
    <property type="protein sequence ID" value="RZC54175"/>
    <property type="gene ID" value="C5167_013041"/>
</dbReference>
<evidence type="ECO:0000256" key="2">
    <source>
        <dbReference type="ARBA" id="ARBA00022723"/>
    </source>
</evidence>
<gene>
    <name evidence="5" type="ORF">C5167_013041</name>
</gene>
<dbReference type="OMA" id="ENANVFM"/>
<name>A0A4Y7J3F3_PAPSO</name>
<organism evidence="5 6">
    <name type="scientific">Papaver somniferum</name>
    <name type="common">Opium poppy</name>
    <dbReference type="NCBI Taxonomy" id="3469"/>
    <lineage>
        <taxon>Eukaryota</taxon>
        <taxon>Viridiplantae</taxon>
        <taxon>Streptophyta</taxon>
        <taxon>Embryophyta</taxon>
        <taxon>Tracheophyta</taxon>
        <taxon>Spermatophyta</taxon>
        <taxon>Magnoliopsida</taxon>
        <taxon>Ranunculales</taxon>
        <taxon>Papaveraceae</taxon>
        <taxon>Papaveroideae</taxon>
        <taxon>Papaver</taxon>
    </lineage>
</organism>
<sequence>MYGKVKRSRIPSTHKDIHVLDQDIEYVRNNFSSKISISEQQQPVVCSSDAQPPKKKILTVNKMRVHKSDRFYEFCHYCKDYISENANVFMYGYLGAYCGTACRSQQIQMDTAAEKFSNAARRNGQISAQFGKSKRAFPIFFI</sequence>
<evidence type="ECO:0000256" key="1">
    <source>
        <dbReference type="ARBA" id="ARBA00009374"/>
    </source>
</evidence>
<dbReference type="PROSITE" id="PS51795">
    <property type="entry name" value="ZF_FLZ"/>
    <property type="match status" value="1"/>
</dbReference>
<evidence type="ECO:0000313" key="6">
    <source>
        <dbReference type="Proteomes" id="UP000316621"/>
    </source>
</evidence>
<keyword evidence="6" id="KW-1185">Reference proteome</keyword>
<dbReference type="PANTHER" id="PTHR46057">
    <property type="entry name" value="FCS-LIKE ZINC FINGER 1-RELATED"/>
    <property type="match status" value="1"/>
</dbReference>
<comment type="similarity">
    <text evidence="1">Belongs to the FLZ family.</text>
</comment>
<feature type="domain" description="FLZ-type" evidence="4">
    <location>
        <begin position="70"/>
        <end position="114"/>
    </location>
</feature>
<reference evidence="5 6" key="1">
    <citation type="journal article" date="2018" name="Science">
        <title>The opium poppy genome and morphinan production.</title>
        <authorList>
            <person name="Guo L."/>
            <person name="Winzer T."/>
            <person name="Yang X."/>
            <person name="Li Y."/>
            <person name="Ning Z."/>
            <person name="He Z."/>
            <person name="Teodor R."/>
            <person name="Lu Y."/>
            <person name="Bowser T.A."/>
            <person name="Graham I.A."/>
            <person name="Ye K."/>
        </authorList>
    </citation>
    <scope>NUCLEOTIDE SEQUENCE [LARGE SCALE GENOMIC DNA]</scope>
    <source>
        <strain evidence="6">cv. HN1</strain>
        <tissue evidence="5">Leaves</tissue>
    </source>
</reference>
<evidence type="ECO:0000313" key="5">
    <source>
        <dbReference type="EMBL" id="RZC54175.1"/>
    </source>
</evidence>
<evidence type="ECO:0000256" key="3">
    <source>
        <dbReference type="PROSITE-ProRule" id="PRU01131"/>
    </source>
</evidence>
<dbReference type="EMBL" id="CM010717">
    <property type="protein sequence ID" value="RZC54175.1"/>
    <property type="molecule type" value="Genomic_DNA"/>
</dbReference>
<dbReference type="Proteomes" id="UP000316621">
    <property type="component" value="Chromosome 3"/>
</dbReference>
<dbReference type="InterPro" id="IPR044533">
    <property type="entry name" value="FLZ1/2/3"/>
</dbReference>
<feature type="zinc finger region" description="FLZ-type" evidence="3">
    <location>
        <begin position="70"/>
        <end position="114"/>
    </location>
</feature>
<dbReference type="Pfam" id="PF04570">
    <property type="entry name" value="zf-FLZ"/>
    <property type="match status" value="1"/>
</dbReference>